<dbReference type="InterPro" id="IPR002563">
    <property type="entry name" value="Flavin_Rdtase-like_dom"/>
</dbReference>
<dbReference type="PANTHER" id="PTHR30466">
    <property type="entry name" value="FLAVIN REDUCTASE"/>
    <property type="match status" value="1"/>
</dbReference>
<dbReference type="EMBL" id="KC811123">
    <property type="protein sequence ID" value="AGQ19142.1"/>
    <property type="molecule type" value="Genomic_DNA"/>
</dbReference>
<evidence type="ECO:0000256" key="1">
    <source>
        <dbReference type="ARBA" id="ARBA00023002"/>
    </source>
</evidence>
<accession>S5DVX9</accession>
<keyword evidence="1" id="KW-0560">Oxidoreductase</keyword>
<dbReference type="InterPro" id="IPR050268">
    <property type="entry name" value="NADH-dep_flavin_reductase"/>
</dbReference>
<dbReference type="Gene3D" id="2.30.110.10">
    <property type="entry name" value="Electron Transport, Fmn-binding Protein, Chain A"/>
    <property type="match status" value="1"/>
</dbReference>
<dbReference type="SUPFAM" id="SSF50475">
    <property type="entry name" value="FMN-binding split barrel"/>
    <property type="match status" value="1"/>
</dbReference>
<dbReference type="PANTHER" id="PTHR30466:SF1">
    <property type="entry name" value="FMN REDUCTASE (NADH) RUTF"/>
    <property type="match status" value="1"/>
</dbReference>
<name>S5DVX9_9ACTN</name>
<evidence type="ECO:0000259" key="2">
    <source>
        <dbReference type="SMART" id="SM00903"/>
    </source>
</evidence>
<dbReference type="GO" id="GO:0042602">
    <property type="term" value="F:riboflavin reductase (NADPH) activity"/>
    <property type="evidence" value="ECO:0007669"/>
    <property type="project" value="TreeGrafter"/>
</dbReference>
<organism evidence="3">
    <name type="scientific">Candidatus Actinomarina minuta</name>
    <dbReference type="NCBI Taxonomy" id="1389454"/>
    <lineage>
        <taxon>Bacteria</taxon>
        <taxon>Bacillati</taxon>
        <taxon>Actinomycetota</taxon>
        <taxon>Actinomycetes</taxon>
        <taxon>Candidatus Actinomarinidae</taxon>
        <taxon>Candidatus Actinomarinales</taxon>
        <taxon>Candidatus Actinomarineae</taxon>
        <taxon>Candidatus Actinomarinaceae</taxon>
        <taxon>Candidatus Actinomarina</taxon>
    </lineage>
</organism>
<feature type="domain" description="Flavin reductase like" evidence="2">
    <location>
        <begin position="13"/>
        <end position="154"/>
    </location>
</feature>
<evidence type="ECO:0000313" key="3">
    <source>
        <dbReference type="EMBL" id="AGQ19142.1"/>
    </source>
</evidence>
<reference evidence="3" key="1">
    <citation type="journal article" date="2013" name="Sci. Rep.">
        <title>Metagenomics uncovers a new group of low GC and ultra-small marine Actinobacteria.</title>
        <authorList>
            <person name="Ghai R."/>
            <person name="Mizuno C.M."/>
            <person name="Picazo A."/>
            <person name="Camacho A."/>
            <person name="Rodriguez-Valera F."/>
        </authorList>
    </citation>
    <scope>NUCLEOTIDE SEQUENCE</scope>
</reference>
<dbReference type="InterPro" id="IPR012349">
    <property type="entry name" value="Split_barrel_FMN-bd"/>
</dbReference>
<protein>
    <submittedName>
        <fullName evidence="3">Conserved protein</fullName>
    </submittedName>
</protein>
<proteinExistence type="predicted"/>
<dbReference type="Pfam" id="PF01613">
    <property type="entry name" value="Flavin_Reduct"/>
    <property type="match status" value="1"/>
</dbReference>
<dbReference type="GO" id="GO:0010181">
    <property type="term" value="F:FMN binding"/>
    <property type="evidence" value="ECO:0007669"/>
    <property type="project" value="InterPro"/>
</dbReference>
<dbReference type="SMART" id="SM00903">
    <property type="entry name" value="Flavin_Reduct"/>
    <property type="match status" value="1"/>
</dbReference>
<dbReference type="AlphaFoldDB" id="S5DVX9"/>
<sequence>MTELSPENINVSTWKIPSPLGIIGSHANGEFNGMTASWFTQISMDPALIGVGIDNKSVTFSLMDQSEYFTLNMFSPEYTKVFVKFSKPAEYTDGFLNKEPIFLTENKVPVFKNATVWFELKTTQKIDFGTHTLFVGEIVDCKTLNPEERVAYMGDTRMKYGGVPRGGH</sequence>